<dbReference type="SUPFAM" id="SSF158791">
    <property type="entry name" value="MgtE N-terminal domain-like"/>
    <property type="match status" value="1"/>
</dbReference>
<dbReference type="AlphaFoldDB" id="T1AE63"/>
<sequence length="172" mass="19396">MFIPIKMVTGIGSGSLSIRDNRNLSGFDPFKRRAGEVLLKRDVLGRKLIHLGEHTKPRLVKASEIDLAKLGSSWKTVGIEVRKRRRLFQRSGNPDEEHATFIDWIHLEPFVAHVPTSRLRVSYRKLAKVHPSELADLVESASPAEGQEIIAAVGENKELEADVFEELDDEHQ</sequence>
<proteinExistence type="predicted"/>
<dbReference type="EMBL" id="AUZY01010270">
    <property type="protein sequence ID" value="EQD39284.1"/>
    <property type="molecule type" value="Genomic_DNA"/>
</dbReference>
<feature type="non-terminal residue" evidence="1">
    <location>
        <position position="172"/>
    </location>
</feature>
<reference evidence="1" key="1">
    <citation type="submission" date="2013-08" db="EMBL/GenBank/DDBJ databases">
        <authorList>
            <person name="Mendez C."/>
            <person name="Richter M."/>
            <person name="Ferrer M."/>
            <person name="Sanchez J."/>
        </authorList>
    </citation>
    <scope>NUCLEOTIDE SEQUENCE</scope>
</reference>
<evidence type="ECO:0000313" key="1">
    <source>
        <dbReference type="EMBL" id="EQD39284.1"/>
    </source>
</evidence>
<protein>
    <submittedName>
        <fullName evidence="1">MgtE intracellular domain-containing protein</fullName>
    </submittedName>
</protein>
<organism evidence="1">
    <name type="scientific">mine drainage metagenome</name>
    <dbReference type="NCBI Taxonomy" id="410659"/>
    <lineage>
        <taxon>unclassified sequences</taxon>
        <taxon>metagenomes</taxon>
        <taxon>ecological metagenomes</taxon>
    </lineage>
</organism>
<gene>
    <name evidence="1" type="ORF">B1B_15438</name>
</gene>
<comment type="caution">
    <text evidence="1">The sequence shown here is derived from an EMBL/GenBank/DDBJ whole genome shotgun (WGS) entry which is preliminary data.</text>
</comment>
<reference evidence="1" key="2">
    <citation type="journal article" date="2014" name="ISME J.">
        <title>Microbial stratification in low pH oxic and suboxic macroscopic growths along an acid mine drainage.</title>
        <authorList>
            <person name="Mendez-Garcia C."/>
            <person name="Mesa V."/>
            <person name="Sprenger R.R."/>
            <person name="Richter M."/>
            <person name="Diez M.S."/>
            <person name="Solano J."/>
            <person name="Bargiela R."/>
            <person name="Golyshina O.V."/>
            <person name="Manteca A."/>
            <person name="Ramos J.L."/>
            <person name="Gallego J.R."/>
            <person name="Llorente I."/>
            <person name="Martins Dos Santos V.A."/>
            <person name="Jensen O.N."/>
            <person name="Pelaez A.I."/>
            <person name="Sanchez J."/>
            <person name="Ferrer M."/>
        </authorList>
    </citation>
    <scope>NUCLEOTIDE SEQUENCE</scope>
</reference>
<accession>T1AE63</accession>
<name>T1AE63_9ZZZZ</name>